<evidence type="ECO:0000313" key="2">
    <source>
        <dbReference type="Proteomes" id="UP000233556"/>
    </source>
</evidence>
<keyword evidence="2" id="KW-1185">Reference proteome</keyword>
<proteinExistence type="predicted"/>
<dbReference type="Proteomes" id="UP000233556">
    <property type="component" value="Unassembled WGS sequence"/>
</dbReference>
<dbReference type="OrthoDB" id="276744at2759"/>
<dbReference type="PANTHER" id="PTHR33332">
    <property type="entry name" value="REVERSE TRANSCRIPTASE DOMAIN-CONTAINING PROTEIN"/>
    <property type="match status" value="1"/>
</dbReference>
<dbReference type="PRINTS" id="PR01345">
    <property type="entry name" value="CERVTRCPTASE"/>
</dbReference>
<protein>
    <recommendedName>
        <fullName evidence="3">Rna-directed dna polymerase from mobile element jockey-like</fullName>
    </recommendedName>
</protein>
<sequence>MEFRKAKCRVLHLSHGNPKHKYRLGGEWIESSLEDKDSGVLVDDKINMSWQCVLAPQKANSILGHIKRRVANKSREVILPLQSALVRPHLDYCIQLWGSQHKKDMGLLELTKGSSTTSSDADFYPVDN</sequence>
<reference evidence="2" key="2">
    <citation type="submission" date="2017-12" db="EMBL/GenBank/DDBJ databases">
        <title>Genome sequence of the Bar-tailed Godwit (Limosa lapponica baueri).</title>
        <authorList>
            <person name="Lima N.C.B."/>
            <person name="Parody-Merino A.M."/>
            <person name="Battley P.F."/>
            <person name="Fidler A.E."/>
            <person name="Prosdocimi F."/>
        </authorList>
    </citation>
    <scope>NUCLEOTIDE SEQUENCE [LARGE SCALE GENOMIC DNA]</scope>
</reference>
<gene>
    <name evidence="1" type="ORF">llap_1889</name>
</gene>
<accession>A0A2I0UP02</accession>
<dbReference type="AlphaFoldDB" id="A0A2I0UP02"/>
<evidence type="ECO:0000313" key="1">
    <source>
        <dbReference type="EMBL" id="PKU47780.1"/>
    </source>
</evidence>
<organism evidence="1 2">
    <name type="scientific">Limosa lapponica baueri</name>
    <dbReference type="NCBI Taxonomy" id="1758121"/>
    <lineage>
        <taxon>Eukaryota</taxon>
        <taxon>Metazoa</taxon>
        <taxon>Chordata</taxon>
        <taxon>Craniata</taxon>
        <taxon>Vertebrata</taxon>
        <taxon>Euteleostomi</taxon>
        <taxon>Archelosauria</taxon>
        <taxon>Archosauria</taxon>
        <taxon>Dinosauria</taxon>
        <taxon>Saurischia</taxon>
        <taxon>Theropoda</taxon>
        <taxon>Coelurosauria</taxon>
        <taxon>Aves</taxon>
        <taxon>Neognathae</taxon>
        <taxon>Neoaves</taxon>
        <taxon>Charadriiformes</taxon>
        <taxon>Scolopacidae</taxon>
        <taxon>Limosa</taxon>
    </lineage>
</organism>
<evidence type="ECO:0008006" key="3">
    <source>
        <dbReference type="Google" id="ProtNLM"/>
    </source>
</evidence>
<dbReference type="EMBL" id="KZ505669">
    <property type="protein sequence ID" value="PKU47780.1"/>
    <property type="molecule type" value="Genomic_DNA"/>
</dbReference>
<name>A0A2I0UP02_LIMLA</name>
<reference evidence="2" key="1">
    <citation type="submission" date="2017-11" db="EMBL/GenBank/DDBJ databases">
        <authorList>
            <person name="Lima N.C."/>
            <person name="Parody-Merino A.M."/>
            <person name="Battley P.F."/>
            <person name="Fidler A.E."/>
            <person name="Prosdocimi F."/>
        </authorList>
    </citation>
    <scope>NUCLEOTIDE SEQUENCE [LARGE SCALE GENOMIC DNA]</scope>
</reference>